<dbReference type="GO" id="GO:0032993">
    <property type="term" value="C:protein-DNA complex"/>
    <property type="evidence" value="ECO:0007669"/>
    <property type="project" value="TreeGrafter"/>
</dbReference>
<comment type="similarity">
    <text evidence="1">Belongs to the LysR transcriptional regulatory family.</text>
</comment>
<dbReference type="InterPro" id="IPR005119">
    <property type="entry name" value="LysR_subst-bd"/>
</dbReference>
<keyword evidence="3" id="KW-0238">DNA-binding</keyword>
<dbReference type="OrthoDB" id="8679465at2"/>
<dbReference type="Gene3D" id="3.40.190.10">
    <property type="entry name" value="Periplasmic binding protein-like II"/>
    <property type="match status" value="2"/>
</dbReference>
<dbReference type="PANTHER" id="PTHR30346">
    <property type="entry name" value="TRANSCRIPTIONAL DUAL REGULATOR HCAR-RELATED"/>
    <property type="match status" value="1"/>
</dbReference>
<dbReference type="PANTHER" id="PTHR30346:SF0">
    <property type="entry name" value="HCA OPERON TRANSCRIPTIONAL ACTIVATOR HCAR"/>
    <property type="match status" value="1"/>
</dbReference>
<evidence type="ECO:0000313" key="6">
    <source>
        <dbReference type="EMBL" id="SLN64384.1"/>
    </source>
</evidence>
<dbReference type="RefSeq" id="WP_085884232.1">
    <property type="nucleotide sequence ID" value="NZ_FWFR01000002.1"/>
</dbReference>
<evidence type="ECO:0000313" key="7">
    <source>
        <dbReference type="Proteomes" id="UP000193200"/>
    </source>
</evidence>
<dbReference type="Pfam" id="PF03466">
    <property type="entry name" value="LysR_substrate"/>
    <property type="match status" value="1"/>
</dbReference>
<organism evidence="6 7">
    <name type="scientific">Oceanibacterium hippocampi</name>
    <dbReference type="NCBI Taxonomy" id="745714"/>
    <lineage>
        <taxon>Bacteria</taxon>
        <taxon>Pseudomonadati</taxon>
        <taxon>Pseudomonadota</taxon>
        <taxon>Alphaproteobacteria</taxon>
        <taxon>Sneathiellales</taxon>
        <taxon>Sneathiellaceae</taxon>
        <taxon>Oceanibacterium</taxon>
    </lineage>
</organism>
<gene>
    <name evidence="6" type="primary">oxyR_4</name>
    <name evidence="6" type="ORF">OCH7691_02914</name>
</gene>
<evidence type="ECO:0000256" key="2">
    <source>
        <dbReference type="ARBA" id="ARBA00023015"/>
    </source>
</evidence>
<dbReference type="InParanoid" id="A0A1Y5TI20"/>
<dbReference type="CDD" id="cd08412">
    <property type="entry name" value="PBP2_PAO1_like"/>
    <property type="match status" value="1"/>
</dbReference>
<dbReference type="Pfam" id="PF00126">
    <property type="entry name" value="HTH_1"/>
    <property type="match status" value="1"/>
</dbReference>
<feature type="domain" description="HTH lysR-type" evidence="5">
    <location>
        <begin position="12"/>
        <end position="70"/>
    </location>
</feature>
<dbReference type="GO" id="GO:0003700">
    <property type="term" value="F:DNA-binding transcription factor activity"/>
    <property type="evidence" value="ECO:0007669"/>
    <property type="project" value="InterPro"/>
</dbReference>
<dbReference type="SUPFAM" id="SSF46785">
    <property type="entry name" value="Winged helix' DNA-binding domain"/>
    <property type="match status" value="1"/>
</dbReference>
<name>A0A1Y5TI20_9PROT</name>
<dbReference type="InterPro" id="IPR036388">
    <property type="entry name" value="WH-like_DNA-bd_sf"/>
</dbReference>
<dbReference type="EMBL" id="FWFR01000002">
    <property type="protein sequence ID" value="SLN64384.1"/>
    <property type="molecule type" value="Genomic_DNA"/>
</dbReference>
<protein>
    <submittedName>
        <fullName evidence="6">Hydrogen peroxide-inducible genes activator</fullName>
    </submittedName>
</protein>
<dbReference type="SUPFAM" id="SSF53850">
    <property type="entry name" value="Periplasmic binding protein-like II"/>
    <property type="match status" value="1"/>
</dbReference>
<dbReference type="AlphaFoldDB" id="A0A1Y5TI20"/>
<proteinExistence type="inferred from homology"/>
<dbReference type="FunFam" id="1.10.10.10:FF:000001">
    <property type="entry name" value="LysR family transcriptional regulator"/>
    <property type="match status" value="1"/>
</dbReference>
<keyword evidence="4" id="KW-0804">Transcription</keyword>
<dbReference type="PROSITE" id="PS50931">
    <property type="entry name" value="HTH_LYSR"/>
    <property type="match status" value="1"/>
</dbReference>
<sequence>MHDIDNNFPIKFTVKHVRYFVAVGRTGSVTKAAQTLNVSQPSISAAIAHLEQVFGIQLFIRHHAQGLSLTPSGRQLFVEAQQFLSNARDLQQLGVELNGRLTGRLDIGCFPTAGPAYMPSRIKGFAVEQPDVTVVLHEGHQEFLLNGLTNGRFEIAITYDLHIDQAVVFEPLLTLPAYVIVSEDHRFAERASLDLAELVDEPLILLDLPLSRDYFLSLFFNAGLRPKIAYQTTSLEMVRGLVANGLGFSLLNSRVAMTLAPDGKPYRCIPLENDPPALRLGIVRLSEAKLTRKAASFVDFCRSSIGDEEIRA</sequence>
<dbReference type="InterPro" id="IPR036390">
    <property type="entry name" value="WH_DNA-bd_sf"/>
</dbReference>
<dbReference type="GO" id="GO:0003677">
    <property type="term" value="F:DNA binding"/>
    <property type="evidence" value="ECO:0007669"/>
    <property type="project" value="UniProtKB-KW"/>
</dbReference>
<keyword evidence="2" id="KW-0805">Transcription regulation</keyword>
<evidence type="ECO:0000256" key="4">
    <source>
        <dbReference type="ARBA" id="ARBA00023163"/>
    </source>
</evidence>
<dbReference type="InterPro" id="IPR000847">
    <property type="entry name" value="LysR_HTH_N"/>
</dbReference>
<reference evidence="6 7" key="1">
    <citation type="submission" date="2017-03" db="EMBL/GenBank/DDBJ databases">
        <authorList>
            <person name="Afonso C.L."/>
            <person name="Miller P.J."/>
            <person name="Scott M.A."/>
            <person name="Spackman E."/>
            <person name="Goraichik I."/>
            <person name="Dimitrov K.M."/>
            <person name="Suarez D.L."/>
            <person name="Swayne D.E."/>
        </authorList>
    </citation>
    <scope>NUCLEOTIDE SEQUENCE [LARGE SCALE GENOMIC DNA]</scope>
    <source>
        <strain evidence="6 7">CECT 7691</strain>
    </source>
</reference>
<evidence type="ECO:0000259" key="5">
    <source>
        <dbReference type="PROSITE" id="PS50931"/>
    </source>
</evidence>
<evidence type="ECO:0000256" key="1">
    <source>
        <dbReference type="ARBA" id="ARBA00009437"/>
    </source>
</evidence>
<accession>A0A1Y5TI20</accession>
<keyword evidence="7" id="KW-1185">Reference proteome</keyword>
<evidence type="ECO:0000256" key="3">
    <source>
        <dbReference type="ARBA" id="ARBA00023125"/>
    </source>
</evidence>
<dbReference type="Gene3D" id="1.10.10.10">
    <property type="entry name" value="Winged helix-like DNA-binding domain superfamily/Winged helix DNA-binding domain"/>
    <property type="match status" value="1"/>
</dbReference>
<dbReference type="PRINTS" id="PR00039">
    <property type="entry name" value="HTHLYSR"/>
</dbReference>
<dbReference type="Proteomes" id="UP000193200">
    <property type="component" value="Unassembled WGS sequence"/>
</dbReference>